<dbReference type="SUPFAM" id="SSF63829">
    <property type="entry name" value="Calcium-dependent phosphotriesterase"/>
    <property type="match status" value="1"/>
</dbReference>
<name>A0A5J6MHE6_9PROT</name>
<protein>
    <submittedName>
        <fullName evidence="2">Uncharacterized protein</fullName>
    </submittedName>
</protein>
<keyword evidence="1" id="KW-0732">Signal</keyword>
<keyword evidence="3" id="KW-1185">Reference proteome</keyword>
<dbReference type="KEGG" id="htq:FRZ44_21770"/>
<organism evidence="2 3">
    <name type="scientific">Hypericibacter terrae</name>
    <dbReference type="NCBI Taxonomy" id="2602015"/>
    <lineage>
        <taxon>Bacteria</taxon>
        <taxon>Pseudomonadati</taxon>
        <taxon>Pseudomonadota</taxon>
        <taxon>Alphaproteobacteria</taxon>
        <taxon>Rhodospirillales</taxon>
        <taxon>Dongiaceae</taxon>
        <taxon>Hypericibacter</taxon>
    </lineage>
</organism>
<reference evidence="2 3" key="1">
    <citation type="submission" date="2019-08" db="EMBL/GenBank/DDBJ databases">
        <title>Hyperibacter terrae gen. nov., sp. nov. and Hyperibacter viscosus sp. nov., two new members in the family Rhodospirillaceae isolated from the rhizosphere of Hypericum perforatum.</title>
        <authorList>
            <person name="Noviana Z."/>
        </authorList>
    </citation>
    <scope>NUCLEOTIDE SEQUENCE [LARGE SCALE GENOMIC DNA]</scope>
    <source>
        <strain evidence="2 3">R5913</strain>
    </source>
</reference>
<dbReference type="OrthoDB" id="7055541at2"/>
<dbReference type="AlphaFoldDB" id="A0A5J6MHE6"/>
<evidence type="ECO:0000256" key="1">
    <source>
        <dbReference type="SAM" id="SignalP"/>
    </source>
</evidence>
<sequence length="282" mass="29952">MTRSIVAAFARHLGLTVAAAMLVCLFVKHSTALATDLLAPPDGWRVYKISELSDPDRECVGQAWVNRFARVSNGVLKLSSGPVVMPGPLDVPYAGGRLVGQDLGEWGGRLEWIAPEGSMRSPILAENTQSLVRSPTGNFLLTGSDGWGVAVDGWGTVGEGKIWRLSDESVSPPNAVLVANLEGAPRASFLSPDGSIVIVTSAQVIRLSPSGSAETILRVDFRGLFPNSIVEMADGVIYIGMRHFLVRLVPTGGGYQLAWLLPADCPQFHPADHDCVCSAPAP</sequence>
<gene>
    <name evidence="2" type="ORF">FRZ44_21770</name>
</gene>
<feature type="chain" id="PRO_5023915319" evidence="1">
    <location>
        <begin position="35"/>
        <end position="282"/>
    </location>
</feature>
<feature type="signal peptide" evidence="1">
    <location>
        <begin position="1"/>
        <end position="34"/>
    </location>
</feature>
<accession>A0A5J6MHE6</accession>
<dbReference type="RefSeq" id="WP_151177183.1">
    <property type="nucleotide sequence ID" value="NZ_CP042906.1"/>
</dbReference>
<evidence type="ECO:0000313" key="3">
    <source>
        <dbReference type="Proteomes" id="UP000326202"/>
    </source>
</evidence>
<dbReference type="EMBL" id="CP042906">
    <property type="protein sequence ID" value="QEX16882.1"/>
    <property type="molecule type" value="Genomic_DNA"/>
</dbReference>
<proteinExistence type="predicted"/>
<evidence type="ECO:0000313" key="2">
    <source>
        <dbReference type="EMBL" id="QEX16882.1"/>
    </source>
</evidence>
<dbReference type="Proteomes" id="UP000326202">
    <property type="component" value="Chromosome"/>
</dbReference>